<organism evidence="1 2">
    <name type="scientific">Candidatus Pseudomonas phytovorans</name>
    <dbReference type="NCBI Taxonomy" id="3121377"/>
    <lineage>
        <taxon>Bacteria</taxon>
        <taxon>Pseudomonadati</taxon>
        <taxon>Pseudomonadota</taxon>
        <taxon>Gammaproteobacteria</taxon>
        <taxon>Pseudomonadales</taxon>
        <taxon>Pseudomonadaceae</taxon>
        <taxon>Pseudomonas</taxon>
    </lineage>
</organism>
<evidence type="ECO:0000313" key="2">
    <source>
        <dbReference type="Proteomes" id="UP001216329"/>
    </source>
</evidence>
<accession>A0AAJ5WJ11</accession>
<dbReference type="AlphaFoldDB" id="A0AAJ5WJ11"/>
<evidence type="ECO:0000313" key="1">
    <source>
        <dbReference type="EMBL" id="WEK31572.1"/>
    </source>
</evidence>
<dbReference type="EMBL" id="CP119325">
    <property type="protein sequence ID" value="WEK31572.1"/>
    <property type="molecule type" value="Genomic_DNA"/>
</dbReference>
<dbReference type="Proteomes" id="UP001216329">
    <property type="component" value="Chromosome"/>
</dbReference>
<name>A0AAJ5WJ11_9PSED</name>
<reference evidence="1" key="1">
    <citation type="submission" date="2023-03" db="EMBL/GenBank/DDBJ databases">
        <title>Andean soil-derived lignocellulolytic bacterial consortium as a source of novel taxa and putative plastic-active enzymes.</title>
        <authorList>
            <person name="Diaz-Garcia L."/>
            <person name="Chuvochina M."/>
            <person name="Feuerriegel G."/>
            <person name="Bunk B."/>
            <person name="Sproer C."/>
            <person name="Streit W.R."/>
            <person name="Rodriguez L.M."/>
            <person name="Overmann J."/>
            <person name="Jimenez D.J."/>
        </authorList>
    </citation>
    <scope>NUCLEOTIDE SEQUENCE</scope>
    <source>
        <strain evidence="1">MAG 876</strain>
    </source>
</reference>
<protein>
    <submittedName>
        <fullName evidence="1">Uncharacterized protein</fullName>
    </submittedName>
</protein>
<gene>
    <name evidence="1" type="ORF">P0Y58_05075</name>
</gene>
<sequence>MEIFGDSSEKATALLHRLGVHEVASEIWAFIDMDVASHGHVHHSQQPVALARTPLSIRRLQPAAFPDTR</sequence>
<proteinExistence type="predicted"/>